<dbReference type="AlphaFoldDB" id="A0A396GJI2"/>
<dbReference type="Proteomes" id="UP000265566">
    <property type="component" value="Chromosome 8"/>
</dbReference>
<proteinExistence type="predicted"/>
<accession>A0A396GJI2</accession>
<dbReference type="Gramene" id="rna44904">
    <property type="protein sequence ID" value="RHN38927.1"/>
    <property type="gene ID" value="gene44904"/>
</dbReference>
<dbReference type="EMBL" id="PSQE01000008">
    <property type="protein sequence ID" value="RHN38927.1"/>
    <property type="molecule type" value="Genomic_DNA"/>
</dbReference>
<name>A0A396GJI2_MEDTR</name>
<protein>
    <submittedName>
        <fullName evidence="1">Uncharacterized protein</fullName>
    </submittedName>
</protein>
<organism evidence="1 2">
    <name type="scientific">Medicago truncatula</name>
    <name type="common">Barrel medic</name>
    <name type="synonym">Medicago tribuloides</name>
    <dbReference type="NCBI Taxonomy" id="3880"/>
    <lineage>
        <taxon>Eukaryota</taxon>
        <taxon>Viridiplantae</taxon>
        <taxon>Streptophyta</taxon>
        <taxon>Embryophyta</taxon>
        <taxon>Tracheophyta</taxon>
        <taxon>Spermatophyta</taxon>
        <taxon>Magnoliopsida</taxon>
        <taxon>eudicotyledons</taxon>
        <taxon>Gunneridae</taxon>
        <taxon>Pentapetalae</taxon>
        <taxon>rosids</taxon>
        <taxon>fabids</taxon>
        <taxon>Fabales</taxon>
        <taxon>Fabaceae</taxon>
        <taxon>Papilionoideae</taxon>
        <taxon>50 kb inversion clade</taxon>
        <taxon>NPAAA clade</taxon>
        <taxon>Hologalegina</taxon>
        <taxon>IRL clade</taxon>
        <taxon>Trifolieae</taxon>
        <taxon>Medicago</taxon>
    </lineage>
</organism>
<reference evidence="2" key="1">
    <citation type="journal article" date="2018" name="Nat. Plants">
        <title>Whole-genome landscape of Medicago truncatula symbiotic genes.</title>
        <authorList>
            <person name="Pecrix Y."/>
            <person name="Staton S.E."/>
            <person name="Sallet E."/>
            <person name="Lelandais-Briere C."/>
            <person name="Moreau S."/>
            <person name="Carrere S."/>
            <person name="Blein T."/>
            <person name="Jardinaud M.F."/>
            <person name="Latrasse D."/>
            <person name="Zouine M."/>
            <person name="Zahm M."/>
            <person name="Kreplak J."/>
            <person name="Mayjonade B."/>
            <person name="Satge C."/>
            <person name="Perez M."/>
            <person name="Cauet S."/>
            <person name="Marande W."/>
            <person name="Chantry-Darmon C."/>
            <person name="Lopez-Roques C."/>
            <person name="Bouchez O."/>
            <person name="Berard A."/>
            <person name="Debelle F."/>
            <person name="Munos S."/>
            <person name="Bendahmane A."/>
            <person name="Berges H."/>
            <person name="Niebel A."/>
            <person name="Buitink J."/>
            <person name="Frugier F."/>
            <person name="Benhamed M."/>
            <person name="Crespi M."/>
            <person name="Gouzy J."/>
            <person name="Gamas P."/>
        </authorList>
    </citation>
    <scope>NUCLEOTIDE SEQUENCE [LARGE SCALE GENOMIC DNA]</scope>
    <source>
        <strain evidence="2">cv. Jemalong A17</strain>
    </source>
</reference>
<gene>
    <name evidence="1" type="ORF">MtrunA17_Chr8g0338371</name>
</gene>
<sequence>MIFVSSLIVFNEADHECLVDGWGLYLESNILNDCGFGNCLQ</sequence>
<evidence type="ECO:0000313" key="1">
    <source>
        <dbReference type="EMBL" id="RHN38927.1"/>
    </source>
</evidence>
<evidence type="ECO:0000313" key="2">
    <source>
        <dbReference type="Proteomes" id="UP000265566"/>
    </source>
</evidence>
<comment type="caution">
    <text evidence="1">The sequence shown here is derived from an EMBL/GenBank/DDBJ whole genome shotgun (WGS) entry which is preliminary data.</text>
</comment>